<dbReference type="Proteomes" id="UP000249723">
    <property type="component" value="Unassembled WGS sequence"/>
</dbReference>
<feature type="region of interest" description="Disordered" evidence="1">
    <location>
        <begin position="115"/>
        <end position="140"/>
    </location>
</feature>
<protein>
    <submittedName>
        <fullName evidence="2">BZ3500_MvSof-1268-A1-R1_Chr7-1g09181 protein</fullName>
    </submittedName>
</protein>
<sequence length="660" mass="71878">MPPKRNYIDTSQPKTTSHSQPVAKRYKRSHTSTPSSRRAVSRPIGAAGTGDDTSRLIAAHHQQEHALGGRSYLSVRDLPRVDRSGTINRVPTLVDSSLRVAARALMQTITLPSPAIAKGTNSPKRTSSSSVGWNPDRDAQASTPHLMALRESIQQLPSGIANRLLALVLRESTIEMERASTNENAGVSVSSVATYSSPRAGVFCSRPLTRAKFPRGQVLSLAALFLHPNTTKLSLSSLSAPTLLLSKIPQCTSLTDLDLSTHTQLTDPSVAKILGALPTLQRLNLRGCTKVGDAAIIALSKATESRLQSINLNLTAVTTKGLTALFARCSGLQVLKIANVQGLVRIAAVVLTQHSSQTNEKKFLQNDRNVTKLIDNSIHAALGWRHIPLSQLRCLKVRSTDITDNSLGRLLSLCTFTLERLDISFTGVKSLDLVSRALHTAPEWKLEKLVASGLPLTPVSLQSFFGPLAETRTEQERKRFKVLKLGSLPSTSTKQPGLTDAVLKGLMPSLVKLTGLESVSFCQNWALGLAREPMTSFISTIGIKCLSLDLTLLLQSHHLEGLEPPLDEDGFPSEEGYTRPKLQTLILNSSRIDDGASISIGYCHDLRTLHLAETKISTDFLAHLMKACPLLSNLNLTSCRGVPVAQRRTFFETWEREHEQ</sequence>
<dbReference type="PANTHER" id="PTHR13318">
    <property type="entry name" value="PARTNER OF PAIRED, ISOFORM B-RELATED"/>
    <property type="match status" value="1"/>
</dbReference>
<dbReference type="SMART" id="SM00367">
    <property type="entry name" value="LRR_CC"/>
    <property type="match status" value="3"/>
</dbReference>
<dbReference type="EMBL" id="FMWP01000127">
    <property type="protein sequence ID" value="SDA02950.1"/>
    <property type="molecule type" value="Genomic_DNA"/>
</dbReference>
<feature type="region of interest" description="Disordered" evidence="1">
    <location>
        <begin position="1"/>
        <end position="51"/>
    </location>
</feature>
<dbReference type="Pfam" id="PF13516">
    <property type="entry name" value="LRR_6"/>
    <property type="match status" value="1"/>
</dbReference>
<dbReference type="InterPro" id="IPR006553">
    <property type="entry name" value="Leu-rich_rpt_Cys-con_subtyp"/>
</dbReference>
<feature type="compositionally biased region" description="Polar residues" evidence="1">
    <location>
        <begin position="8"/>
        <end position="20"/>
    </location>
</feature>
<dbReference type="InterPro" id="IPR001611">
    <property type="entry name" value="Leu-rich_rpt"/>
</dbReference>
<dbReference type="AlphaFoldDB" id="A0A2X0KWN5"/>
<feature type="compositionally biased region" description="Polar residues" evidence="1">
    <location>
        <begin position="119"/>
        <end position="132"/>
    </location>
</feature>
<keyword evidence="3" id="KW-1185">Reference proteome</keyword>
<dbReference type="SUPFAM" id="SSF52047">
    <property type="entry name" value="RNI-like"/>
    <property type="match status" value="1"/>
</dbReference>
<evidence type="ECO:0000313" key="2">
    <source>
        <dbReference type="EMBL" id="SDA02950.1"/>
    </source>
</evidence>
<dbReference type="PANTHER" id="PTHR13318:SF105">
    <property type="entry name" value="F-BOX_LRR-REPEAT PROTEIN 3"/>
    <property type="match status" value="1"/>
</dbReference>
<gene>
    <name evidence="2" type="ORF">BZ3500_MVSOF-1268-A1-R1_CHR7-1G09181</name>
</gene>
<name>A0A2X0KWN5_9BASI</name>
<dbReference type="Gene3D" id="3.80.10.10">
    <property type="entry name" value="Ribonuclease Inhibitor"/>
    <property type="match status" value="2"/>
</dbReference>
<dbReference type="InterPro" id="IPR032675">
    <property type="entry name" value="LRR_dom_sf"/>
</dbReference>
<dbReference type="GO" id="GO:0031146">
    <property type="term" value="P:SCF-dependent proteasomal ubiquitin-dependent protein catabolic process"/>
    <property type="evidence" value="ECO:0007669"/>
    <property type="project" value="TreeGrafter"/>
</dbReference>
<dbReference type="STRING" id="289078.A0A2X0KWN5"/>
<proteinExistence type="predicted"/>
<evidence type="ECO:0000313" key="3">
    <source>
        <dbReference type="Proteomes" id="UP000249723"/>
    </source>
</evidence>
<dbReference type="GO" id="GO:0019005">
    <property type="term" value="C:SCF ubiquitin ligase complex"/>
    <property type="evidence" value="ECO:0007669"/>
    <property type="project" value="TreeGrafter"/>
</dbReference>
<organism evidence="2 3">
    <name type="scientific">Microbotryum saponariae</name>
    <dbReference type="NCBI Taxonomy" id="289078"/>
    <lineage>
        <taxon>Eukaryota</taxon>
        <taxon>Fungi</taxon>
        <taxon>Dikarya</taxon>
        <taxon>Basidiomycota</taxon>
        <taxon>Pucciniomycotina</taxon>
        <taxon>Microbotryomycetes</taxon>
        <taxon>Microbotryales</taxon>
        <taxon>Microbotryaceae</taxon>
        <taxon>Microbotryum</taxon>
    </lineage>
</organism>
<evidence type="ECO:0000256" key="1">
    <source>
        <dbReference type="SAM" id="MobiDB-lite"/>
    </source>
</evidence>
<reference evidence="3" key="1">
    <citation type="submission" date="2016-10" db="EMBL/GenBank/DDBJ databases">
        <authorList>
            <person name="Jeantristanb JTB J.-T."/>
            <person name="Ricardo R."/>
        </authorList>
    </citation>
    <scope>NUCLEOTIDE SEQUENCE [LARGE SCALE GENOMIC DNA]</scope>
</reference>
<dbReference type="OrthoDB" id="550575at2759"/>
<accession>A0A2X0KWN5</accession>